<dbReference type="FunFam" id="3.30.420.10:FF:000045">
    <property type="entry name" value="3'-5' exonuclease DinG"/>
    <property type="match status" value="1"/>
</dbReference>
<keyword evidence="1" id="KW-0540">Nuclease</keyword>
<dbReference type="InterPro" id="IPR013520">
    <property type="entry name" value="Ribonucl_H"/>
</dbReference>
<proteinExistence type="predicted"/>
<organism evidence="3">
    <name type="scientific">[Clostridium] nexile</name>
    <dbReference type="NCBI Taxonomy" id="29361"/>
    <lineage>
        <taxon>Bacteria</taxon>
        <taxon>Bacillati</taxon>
        <taxon>Bacillota</taxon>
        <taxon>Clostridia</taxon>
        <taxon>Lachnospirales</taxon>
        <taxon>Lachnospiraceae</taxon>
        <taxon>Tyzzerella</taxon>
    </lineage>
</organism>
<dbReference type="NCBIfam" id="TIGR00573">
    <property type="entry name" value="dnaq"/>
    <property type="match status" value="1"/>
</dbReference>
<keyword evidence="1" id="KW-0269">Exonuclease</keyword>
<dbReference type="GO" id="GO:0005829">
    <property type="term" value="C:cytosol"/>
    <property type="evidence" value="ECO:0007669"/>
    <property type="project" value="TreeGrafter"/>
</dbReference>
<dbReference type="AlphaFoldDB" id="A0A6N2WH60"/>
<dbReference type="SMART" id="SM00479">
    <property type="entry name" value="EXOIII"/>
    <property type="match status" value="1"/>
</dbReference>
<dbReference type="Pfam" id="PF00929">
    <property type="entry name" value="RNase_T"/>
    <property type="match status" value="1"/>
</dbReference>
<dbReference type="GO" id="GO:0003887">
    <property type="term" value="F:DNA-directed DNA polymerase activity"/>
    <property type="evidence" value="ECO:0007669"/>
    <property type="project" value="UniProtKB-EC"/>
</dbReference>
<keyword evidence="1" id="KW-0378">Hydrolase</keyword>
<feature type="domain" description="Exonuclease" evidence="2">
    <location>
        <begin position="4"/>
        <end position="169"/>
    </location>
</feature>
<dbReference type="PANTHER" id="PTHR30231:SF41">
    <property type="entry name" value="DNA POLYMERASE III SUBUNIT EPSILON"/>
    <property type="match status" value="1"/>
</dbReference>
<dbReference type="InterPro" id="IPR036397">
    <property type="entry name" value="RNaseH_sf"/>
</dbReference>
<dbReference type="EC" id="2.7.7.7" evidence="3"/>
<protein>
    <submittedName>
        <fullName evidence="3">DNA polymerase III PolC-type</fullName>
        <ecNumber evidence="3">2.7.7.7</ecNumber>
    </submittedName>
</protein>
<keyword evidence="3" id="KW-0548">Nucleotidyltransferase</keyword>
<evidence type="ECO:0000259" key="2">
    <source>
        <dbReference type="SMART" id="SM00479"/>
    </source>
</evidence>
<reference evidence="3" key="1">
    <citation type="submission" date="2019-11" db="EMBL/GenBank/DDBJ databases">
        <authorList>
            <person name="Feng L."/>
        </authorList>
    </citation>
    <scope>NUCLEOTIDE SEQUENCE</scope>
    <source>
        <strain evidence="3">CnexileLFYP112</strain>
    </source>
</reference>
<dbReference type="InterPro" id="IPR006054">
    <property type="entry name" value="DnaQ"/>
</dbReference>
<accession>A0A6N2WH60</accession>
<dbReference type="Gene3D" id="3.30.420.10">
    <property type="entry name" value="Ribonuclease H-like superfamily/Ribonuclease H"/>
    <property type="match status" value="1"/>
</dbReference>
<evidence type="ECO:0000313" key="3">
    <source>
        <dbReference type="EMBL" id="VYT40292.1"/>
    </source>
</evidence>
<keyword evidence="3" id="KW-0808">Transferase</keyword>
<dbReference type="EMBL" id="CACRTG010000046">
    <property type="protein sequence ID" value="VYT40292.1"/>
    <property type="molecule type" value="Genomic_DNA"/>
</dbReference>
<gene>
    <name evidence="3" type="primary">polC_1</name>
    <name evidence="3" type="ORF">CNLFYP112_00928</name>
</gene>
<dbReference type="InterPro" id="IPR012337">
    <property type="entry name" value="RNaseH-like_sf"/>
</dbReference>
<dbReference type="PANTHER" id="PTHR30231">
    <property type="entry name" value="DNA POLYMERASE III SUBUNIT EPSILON"/>
    <property type="match status" value="1"/>
</dbReference>
<name>A0A6N2WH60_9FIRM</name>
<evidence type="ECO:0000256" key="1">
    <source>
        <dbReference type="ARBA" id="ARBA00022839"/>
    </source>
</evidence>
<dbReference type="GO" id="GO:0045004">
    <property type="term" value="P:DNA replication proofreading"/>
    <property type="evidence" value="ECO:0007669"/>
    <property type="project" value="TreeGrafter"/>
</dbReference>
<dbReference type="SUPFAM" id="SSF53098">
    <property type="entry name" value="Ribonuclease H-like"/>
    <property type="match status" value="1"/>
</dbReference>
<dbReference type="GO" id="GO:0008408">
    <property type="term" value="F:3'-5' exonuclease activity"/>
    <property type="evidence" value="ECO:0007669"/>
    <property type="project" value="TreeGrafter"/>
</dbReference>
<sequence length="234" mass="27104">MIKTYVVFDLETTGLDVENDNIIEIGALKVREGKVTDRFMEFLKPDMPISPMITGITGITNEMVKNARDTKTVIRDFVNFCEDHILVGHNIMFDYKFMKKYASQYGESFEKKGIDTLKIARKVHKDLESKSLEALCEHYQIVNTAAHRAYHDALATAKVYHMMAHYFEEKGPTVFEPEPLLYRPKKVQPITPKQKTYLESLLLKHPFPLEKQITELTRSEASKKIDRIILQYGK</sequence>
<dbReference type="GO" id="GO:0003677">
    <property type="term" value="F:DNA binding"/>
    <property type="evidence" value="ECO:0007669"/>
    <property type="project" value="InterPro"/>
</dbReference>
<dbReference type="CDD" id="cd06127">
    <property type="entry name" value="DEDDh"/>
    <property type="match status" value="1"/>
</dbReference>